<proteinExistence type="predicted"/>
<keyword evidence="2" id="KW-1185">Reference proteome</keyword>
<name>A0ACB6ZT37_THEGA</name>
<dbReference type="Proteomes" id="UP000886501">
    <property type="component" value="Unassembled WGS sequence"/>
</dbReference>
<gene>
    <name evidence="1" type="ORF">BDM02DRAFT_3109280</name>
</gene>
<protein>
    <submittedName>
        <fullName evidence="1">Amidase signature enzyme</fullName>
    </submittedName>
</protein>
<organism evidence="1 2">
    <name type="scientific">Thelephora ganbajun</name>
    <name type="common">Ganba fungus</name>
    <dbReference type="NCBI Taxonomy" id="370292"/>
    <lineage>
        <taxon>Eukaryota</taxon>
        <taxon>Fungi</taxon>
        <taxon>Dikarya</taxon>
        <taxon>Basidiomycota</taxon>
        <taxon>Agaricomycotina</taxon>
        <taxon>Agaricomycetes</taxon>
        <taxon>Thelephorales</taxon>
        <taxon>Thelephoraceae</taxon>
        <taxon>Thelephora</taxon>
    </lineage>
</organism>
<dbReference type="EMBL" id="MU117969">
    <property type="protein sequence ID" value="KAF9652291.1"/>
    <property type="molecule type" value="Genomic_DNA"/>
</dbReference>
<sequence length="563" mass="61462">MSSSTHKADCLTKQEKRKAQEEALRGVLALSFASEENVLRLPLAQIVDSCTIGEISPSTVRDVFLRQALKAHAATNCIAEFLPNNSATPREKDTRPFLGVPISIKDTCNYEGTDSTLGYSCNVNKPASSHSVIAQMLLDAGATLHVKTTVPTGLLALETDSDLYGYCTNPYNPGFTSGASTGGGAALLAYGGSKIEIGTDFGGSVRMPAHFNGLYSIKASHGRFPETGMVSFCPGLQGIPLVTSPMAQNLDDLIEFCRRFVDLKPWTQCHTCVPVPWRPVEFGASANRKLRFGVVWSDGITTPTPACRRALQLVVDALKDQGHYVVDYDPPSLLHGTSLALQIAFCAGSPTLRPLRKGESINEATVKGNFLQNLPNFVRRGMAWMLRNYSSPAGRNDDWATLLEGFGMCASIDEERALFAKKDIYLAEWNKSLNENNLDFILALPFPTPAIPKNSTEKATFMSAAGCFIYNFLDYSAGCMPVTFVDKDIDSLPTDFKFSKEYDHMNDITRALHELYDADAMNGLPVGVQVIGRRLEEEKVLAGMKVIKEALFASGTVFTPKEF</sequence>
<evidence type="ECO:0000313" key="2">
    <source>
        <dbReference type="Proteomes" id="UP000886501"/>
    </source>
</evidence>
<evidence type="ECO:0000313" key="1">
    <source>
        <dbReference type="EMBL" id="KAF9652291.1"/>
    </source>
</evidence>
<reference evidence="1" key="1">
    <citation type="submission" date="2019-10" db="EMBL/GenBank/DDBJ databases">
        <authorList>
            <consortium name="DOE Joint Genome Institute"/>
            <person name="Kuo A."/>
            <person name="Miyauchi S."/>
            <person name="Kiss E."/>
            <person name="Drula E."/>
            <person name="Kohler A."/>
            <person name="Sanchez-Garcia M."/>
            <person name="Andreopoulos B."/>
            <person name="Barry K.W."/>
            <person name="Bonito G."/>
            <person name="Buee M."/>
            <person name="Carver A."/>
            <person name="Chen C."/>
            <person name="Cichocki N."/>
            <person name="Clum A."/>
            <person name="Culley D."/>
            <person name="Crous P.W."/>
            <person name="Fauchery L."/>
            <person name="Girlanda M."/>
            <person name="Hayes R."/>
            <person name="Keri Z."/>
            <person name="Labutti K."/>
            <person name="Lipzen A."/>
            <person name="Lombard V."/>
            <person name="Magnuson J."/>
            <person name="Maillard F."/>
            <person name="Morin E."/>
            <person name="Murat C."/>
            <person name="Nolan M."/>
            <person name="Ohm R."/>
            <person name="Pangilinan J."/>
            <person name="Pereira M."/>
            <person name="Perotto S."/>
            <person name="Peter M."/>
            <person name="Riley R."/>
            <person name="Sitrit Y."/>
            <person name="Stielow B."/>
            <person name="Szollosi G."/>
            <person name="Zifcakova L."/>
            <person name="Stursova M."/>
            <person name="Spatafora J.W."/>
            <person name="Tedersoo L."/>
            <person name="Vaario L.-M."/>
            <person name="Yamada A."/>
            <person name="Yan M."/>
            <person name="Wang P."/>
            <person name="Xu J."/>
            <person name="Bruns T."/>
            <person name="Baldrian P."/>
            <person name="Vilgalys R."/>
            <person name="Henrissat B."/>
            <person name="Grigoriev I.V."/>
            <person name="Hibbett D."/>
            <person name="Nagy L.G."/>
            <person name="Martin F.M."/>
        </authorList>
    </citation>
    <scope>NUCLEOTIDE SEQUENCE</scope>
    <source>
        <strain evidence="1">P2</strain>
    </source>
</reference>
<reference evidence="1" key="2">
    <citation type="journal article" date="2020" name="Nat. Commun.">
        <title>Large-scale genome sequencing of mycorrhizal fungi provides insights into the early evolution of symbiotic traits.</title>
        <authorList>
            <person name="Miyauchi S."/>
            <person name="Kiss E."/>
            <person name="Kuo A."/>
            <person name="Drula E."/>
            <person name="Kohler A."/>
            <person name="Sanchez-Garcia M."/>
            <person name="Morin E."/>
            <person name="Andreopoulos B."/>
            <person name="Barry K.W."/>
            <person name="Bonito G."/>
            <person name="Buee M."/>
            <person name="Carver A."/>
            <person name="Chen C."/>
            <person name="Cichocki N."/>
            <person name="Clum A."/>
            <person name="Culley D."/>
            <person name="Crous P.W."/>
            <person name="Fauchery L."/>
            <person name="Girlanda M."/>
            <person name="Hayes R.D."/>
            <person name="Keri Z."/>
            <person name="LaButti K."/>
            <person name="Lipzen A."/>
            <person name="Lombard V."/>
            <person name="Magnuson J."/>
            <person name="Maillard F."/>
            <person name="Murat C."/>
            <person name="Nolan M."/>
            <person name="Ohm R.A."/>
            <person name="Pangilinan J."/>
            <person name="Pereira M.F."/>
            <person name="Perotto S."/>
            <person name="Peter M."/>
            <person name="Pfister S."/>
            <person name="Riley R."/>
            <person name="Sitrit Y."/>
            <person name="Stielow J.B."/>
            <person name="Szollosi G."/>
            <person name="Zifcakova L."/>
            <person name="Stursova M."/>
            <person name="Spatafora J.W."/>
            <person name="Tedersoo L."/>
            <person name="Vaario L.M."/>
            <person name="Yamada A."/>
            <person name="Yan M."/>
            <person name="Wang P."/>
            <person name="Xu J."/>
            <person name="Bruns T."/>
            <person name="Baldrian P."/>
            <person name="Vilgalys R."/>
            <person name="Dunand C."/>
            <person name="Henrissat B."/>
            <person name="Grigoriev I.V."/>
            <person name="Hibbett D."/>
            <person name="Nagy L.G."/>
            <person name="Martin F.M."/>
        </authorList>
    </citation>
    <scope>NUCLEOTIDE SEQUENCE</scope>
    <source>
        <strain evidence="1">P2</strain>
    </source>
</reference>
<accession>A0ACB6ZT37</accession>
<comment type="caution">
    <text evidence="1">The sequence shown here is derived from an EMBL/GenBank/DDBJ whole genome shotgun (WGS) entry which is preliminary data.</text>
</comment>